<reference evidence="2 3" key="1">
    <citation type="submission" date="2021-01" db="EMBL/GenBank/DDBJ databases">
        <title>Whole genome shotgun sequence of Actinoplanes couchii NBRC 106145.</title>
        <authorList>
            <person name="Komaki H."/>
            <person name="Tamura T."/>
        </authorList>
    </citation>
    <scope>NUCLEOTIDE SEQUENCE [LARGE SCALE GENOMIC DNA]</scope>
    <source>
        <strain evidence="2 3">NBRC 106145</strain>
    </source>
</reference>
<comment type="caution">
    <text evidence="2">The sequence shown here is derived from an EMBL/GenBank/DDBJ whole genome shotgun (WGS) entry which is preliminary data.</text>
</comment>
<sequence>MAAADVPVTGGPDRAVAISGPVSAAFAQPASSSEPNEINTSRYPNATDIPRTSVVGWVFAGSLHQAPNASQVTPGSCL</sequence>
<gene>
    <name evidence="2" type="ORF">Aco03nite_088110</name>
</gene>
<feature type="compositionally biased region" description="Polar residues" evidence="1">
    <location>
        <begin position="29"/>
        <end position="44"/>
    </location>
</feature>
<feature type="region of interest" description="Disordered" evidence="1">
    <location>
        <begin position="27"/>
        <end position="46"/>
    </location>
</feature>
<evidence type="ECO:0000256" key="1">
    <source>
        <dbReference type="SAM" id="MobiDB-lite"/>
    </source>
</evidence>
<evidence type="ECO:0000313" key="3">
    <source>
        <dbReference type="Proteomes" id="UP000612282"/>
    </source>
</evidence>
<organism evidence="2 3">
    <name type="scientific">Actinoplanes couchii</name>
    <dbReference type="NCBI Taxonomy" id="403638"/>
    <lineage>
        <taxon>Bacteria</taxon>
        <taxon>Bacillati</taxon>
        <taxon>Actinomycetota</taxon>
        <taxon>Actinomycetes</taxon>
        <taxon>Micromonosporales</taxon>
        <taxon>Micromonosporaceae</taxon>
        <taxon>Actinoplanes</taxon>
    </lineage>
</organism>
<proteinExistence type="predicted"/>
<keyword evidence="3" id="KW-1185">Reference proteome</keyword>
<protein>
    <submittedName>
        <fullName evidence="2">Uncharacterized protein</fullName>
    </submittedName>
</protein>
<accession>A0ABQ3XPH5</accession>
<dbReference type="Proteomes" id="UP000612282">
    <property type="component" value="Unassembled WGS sequence"/>
</dbReference>
<evidence type="ECO:0000313" key="2">
    <source>
        <dbReference type="EMBL" id="GID60407.1"/>
    </source>
</evidence>
<name>A0ABQ3XPH5_9ACTN</name>
<dbReference type="EMBL" id="BOMG01000108">
    <property type="protein sequence ID" value="GID60407.1"/>
    <property type="molecule type" value="Genomic_DNA"/>
</dbReference>